<dbReference type="EnsemblMetazoa" id="HelroT74975">
    <property type="protein sequence ID" value="HelroP74975"/>
    <property type="gene ID" value="HelroG74975"/>
</dbReference>
<dbReference type="OMA" id="NCKIQAG"/>
<dbReference type="Pfam" id="PF00462">
    <property type="entry name" value="Glutaredoxin"/>
    <property type="match status" value="1"/>
</dbReference>
<dbReference type="PRINTS" id="PR00160">
    <property type="entry name" value="GLUTAREDOXIN"/>
</dbReference>
<keyword evidence="5" id="KW-0676">Redox-active center</keyword>
<keyword evidence="3" id="KW-0249">Electron transport</keyword>
<evidence type="ECO:0000313" key="9">
    <source>
        <dbReference type="Proteomes" id="UP000015101"/>
    </source>
</evidence>
<keyword evidence="4" id="KW-1015">Disulfide bond</keyword>
<evidence type="ECO:0000313" key="8">
    <source>
        <dbReference type="EnsemblMetazoa" id="HelroP74975"/>
    </source>
</evidence>
<dbReference type="InterPro" id="IPR002109">
    <property type="entry name" value="Glutaredoxin"/>
</dbReference>
<dbReference type="EMBL" id="KB096080">
    <property type="protein sequence ID" value="ESO08622.1"/>
    <property type="molecule type" value="Genomic_DNA"/>
</dbReference>
<dbReference type="EMBL" id="AMQM01003295">
    <property type="status" value="NOT_ANNOTATED_CDS"/>
    <property type="molecule type" value="Genomic_DNA"/>
</dbReference>
<dbReference type="FunCoup" id="T1G1Z0">
    <property type="interactions" value="636"/>
</dbReference>
<gene>
    <name evidence="8" type="primary">20215088</name>
    <name evidence="7" type="ORF">HELRODRAFT_74975</name>
</gene>
<protein>
    <recommendedName>
        <fullName evidence="6">Glutaredoxin domain-containing protein</fullName>
    </recommendedName>
</protein>
<dbReference type="PANTHER" id="PTHR45694">
    <property type="entry name" value="GLUTAREDOXIN 2"/>
    <property type="match status" value="1"/>
</dbReference>
<dbReference type="InterPro" id="IPR014025">
    <property type="entry name" value="Glutaredoxin_subgr"/>
</dbReference>
<dbReference type="AlphaFoldDB" id="T1G1Z0"/>
<accession>T1G1Z0</accession>
<dbReference type="PROSITE" id="PS51354">
    <property type="entry name" value="GLUTAREDOXIN_2"/>
    <property type="match status" value="1"/>
</dbReference>
<dbReference type="GO" id="GO:0034599">
    <property type="term" value="P:cellular response to oxidative stress"/>
    <property type="evidence" value="ECO:0000318"/>
    <property type="project" value="GO_Central"/>
</dbReference>
<dbReference type="eggNOG" id="KOG1752">
    <property type="taxonomic scope" value="Eukaryota"/>
</dbReference>
<dbReference type="RefSeq" id="XP_009013552.1">
    <property type="nucleotide sequence ID" value="XM_009015304.1"/>
</dbReference>
<dbReference type="PANTHER" id="PTHR45694:SF18">
    <property type="entry name" value="GLUTAREDOXIN-1-RELATED"/>
    <property type="match status" value="1"/>
</dbReference>
<proteinExistence type="predicted"/>
<dbReference type="SUPFAM" id="SSF52833">
    <property type="entry name" value="Thioredoxin-like"/>
    <property type="match status" value="1"/>
</dbReference>
<comment type="function">
    <text evidence="1">Has a glutathione-disulfide oxidoreductase activity in the presence of NADPH and glutathione reductase. Reduces low molecular weight disulfides and proteins.</text>
</comment>
<dbReference type="HOGENOM" id="CLU_026126_7_2_1"/>
<evidence type="ECO:0000256" key="4">
    <source>
        <dbReference type="ARBA" id="ARBA00023157"/>
    </source>
</evidence>
<evidence type="ECO:0000259" key="6">
    <source>
        <dbReference type="Pfam" id="PF00462"/>
    </source>
</evidence>
<reference evidence="9" key="1">
    <citation type="submission" date="2012-12" db="EMBL/GenBank/DDBJ databases">
        <authorList>
            <person name="Hellsten U."/>
            <person name="Grimwood J."/>
            <person name="Chapman J.A."/>
            <person name="Shapiro H."/>
            <person name="Aerts A."/>
            <person name="Otillar R.P."/>
            <person name="Terry A.Y."/>
            <person name="Boore J.L."/>
            <person name="Simakov O."/>
            <person name="Marletaz F."/>
            <person name="Cho S.-J."/>
            <person name="Edsinger-Gonzales E."/>
            <person name="Havlak P."/>
            <person name="Kuo D.-H."/>
            <person name="Larsson T."/>
            <person name="Lv J."/>
            <person name="Arendt D."/>
            <person name="Savage R."/>
            <person name="Osoegawa K."/>
            <person name="de Jong P."/>
            <person name="Lindberg D.R."/>
            <person name="Seaver E.C."/>
            <person name="Weisblat D.A."/>
            <person name="Putnam N.H."/>
            <person name="Grigoriev I.V."/>
            <person name="Rokhsar D.S."/>
        </authorList>
    </citation>
    <scope>NUCLEOTIDE SEQUENCE</scope>
</reference>
<name>T1G1Z0_HELRO</name>
<dbReference type="GO" id="GO:0015038">
    <property type="term" value="F:glutathione disulfide oxidoreductase activity"/>
    <property type="evidence" value="ECO:0000318"/>
    <property type="project" value="GO_Central"/>
</dbReference>
<dbReference type="NCBIfam" id="TIGR02180">
    <property type="entry name" value="GRX_euk"/>
    <property type="match status" value="1"/>
</dbReference>
<organism evidence="8 9">
    <name type="scientific">Helobdella robusta</name>
    <name type="common">Californian leech</name>
    <dbReference type="NCBI Taxonomy" id="6412"/>
    <lineage>
        <taxon>Eukaryota</taxon>
        <taxon>Metazoa</taxon>
        <taxon>Spiralia</taxon>
        <taxon>Lophotrochozoa</taxon>
        <taxon>Annelida</taxon>
        <taxon>Clitellata</taxon>
        <taxon>Hirudinea</taxon>
        <taxon>Rhynchobdellida</taxon>
        <taxon>Glossiphoniidae</taxon>
        <taxon>Helobdella</taxon>
    </lineage>
</organism>
<dbReference type="CTD" id="20215088"/>
<dbReference type="InterPro" id="IPR036249">
    <property type="entry name" value="Thioredoxin-like_sf"/>
</dbReference>
<dbReference type="GeneID" id="20215088"/>
<dbReference type="FunFam" id="3.40.30.10:FF:000093">
    <property type="entry name" value="Glutaredoxin 2"/>
    <property type="match status" value="1"/>
</dbReference>
<evidence type="ECO:0000256" key="5">
    <source>
        <dbReference type="ARBA" id="ARBA00023284"/>
    </source>
</evidence>
<keyword evidence="2" id="KW-0813">Transport</keyword>
<dbReference type="InParanoid" id="T1G1Z0"/>
<dbReference type="Gene3D" id="3.40.30.10">
    <property type="entry name" value="Glutaredoxin"/>
    <property type="match status" value="1"/>
</dbReference>
<evidence type="ECO:0000256" key="1">
    <source>
        <dbReference type="ARBA" id="ARBA00002549"/>
    </source>
</evidence>
<sequence>MEFVKSKINQYPVFVFSKSHCPYCTAAKNVLNSTGVQYGVEEIENRSDCSQIQDALQQITGARTVPRVFIGGKCIGGGSDTQSLHQNNRLVPLLKEAGARFNC</sequence>
<dbReference type="KEGG" id="hro:HELRODRAFT_74975"/>
<dbReference type="InterPro" id="IPR011767">
    <property type="entry name" value="GLR_AS"/>
</dbReference>
<evidence type="ECO:0000313" key="7">
    <source>
        <dbReference type="EMBL" id="ESO08622.1"/>
    </source>
</evidence>
<dbReference type="CDD" id="cd03419">
    <property type="entry name" value="GRX_GRXh_1_2_like"/>
    <property type="match status" value="1"/>
</dbReference>
<dbReference type="GO" id="GO:0005737">
    <property type="term" value="C:cytoplasm"/>
    <property type="evidence" value="ECO:0000318"/>
    <property type="project" value="GO_Central"/>
</dbReference>
<keyword evidence="9" id="KW-1185">Reference proteome</keyword>
<feature type="domain" description="Glutaredoxin" evidence="6">
    <location>
        <begin position="13"/>
        <end position="75"/>
    </location>
</feature>
<reference evidence="7 9" key="2">
    <citation type="journal article" date="2013" name="Nature">
        <title>Insights into bilaterian evolution from three spiralian genomes.</title>
        <authorList>
            <person name="Simakov O."/>
            <person name="Marletaz F."/>
            <person name="Cho S.J."/>
            <person name="Edsinger-Gonzales E."/>
            <person name="Havlak P."/>
            <person name="Hellsten U."/>
            <person name="Kuo D.H."/>
            <person name="Larsson T."/>
            <person name="Lv J."/>
            <person name="Arendt D."/>
            <person name="Savage R."/>
            <person name="Osoegawa K."/>
            <person name="de Jong P."/>
            <person name="Grimwood J."/>
            <person name="Chapman J.A."/>
            <person name="Shapiro H."/>
            <person name="Aerts A."/>
            <person name="Otillar R.P."/>
            <person name="Terry A.Y."/>
            <person name="Boore J.L."/>
            <person name="Grigoriev I.V."/>
            <person name="Lindberg D.R."/>
            <person name="Seaver E.C."/>
            <person name="Weisblat D.A."/>
            <person name="Putnam N.H."/>
            <person name="Rokhsar D.S."/>
        </authorList>
    </citation>
    <scope>NUCLEOTIDE SEQUENCE</scope>
</reference>
<dbReference type="STRING" id="6412.T1G1Z0"/>
<dbReference type="OrthoDB" id="418495at2759"/>
<dbReference type="PROSITE" id="PS00195">
    <property type="entry name" value="GLUTAREDOXIN_1"/>
    <property type="match status" value="1"/>
</dbReference>
<evidence type="ECO:0000256" key="2">
    <source>
        <dbReference type="ARBA" id="ARBA00022448"/>
    </source>
</evidence>
<dbReference type="InterPro" id="IPR011899">
    <property type="entry name" value="Glutaredoxin_euk/vir"/>
</dbReference>
<dbReference type="Proteomes" id="UP000015101">
    <property type="component" value="Unassembled WGS sequence"/>
</dbReference>
<evidence type="ECO:0000256" key="3">
    <source>
        <dbReference type="ARBA" id="ARBA00022982"/>
    </source>
</evidence>
<reference evidence="8" key="3">
    <citation type="submission" date="2015-06" db="UniProtKB">
        <authorList>
            <consortium name="EnsemblMetazoa"/>
        </authorList>
    </citation>
    <scope>IDENTIFICATION</scope>
</reference>